<sequence>MAFRPGSAPGKDPPTVPSRRLPRPRGHLGLLAAALLALVLGLLPTATAPAAAAAPGTTGPAAAVAAAGTFRNPLNTGPDPYMTHWKGNYYLTTTQGNSIRMWRSPSLGTLLTSDPVTVWTDTDPTRNRNIWAPEFYRFGDRWYLYYTADDGVDEHHRLYVLESERDDPAGPYHFKSRLAPPNHADDFAIDAGVLQLGGRLYLAYSGINQYQHNGLNIAPMSDPYTVSGNAVAIDAAGGCPEVREGPEFLYRNGRVWMTYSACDTGKPDYQVWMMSMPLTADPLVPGNWQQHQGAVFSRADDRGVFGPGHHAFFRSPDGTEDWIVYHAKTTSVNTYSNRTTRAQKFTWRADGSPDFGRPLAMGATQDLPSGDPGSGTYWINDDGRSSGPGGVTYGGAWNSGTGCATQCFWSDDHWSDRTGATATFTFTGTRIVLLSVKDTGNGYAAVSVDGGPEQRVDFHGPIRVGEAVQYTSPRLPYGSHTLRVRVTGERNSQAQASFVSVDRAEVYVN</sequence>
<accession>A0A561TRW5</accession>
<dbReference type="CDD" id="cd18820">
    <property type="entry name" value="GH43_LbAraf43-like"/>
    <property type="match status" value="1"/>
</dbReference>
<evidence type="ECO:0000313" key="10">
    <source>
        <dbReference type="Proteomes" id="UP000316603"/>
    </source>
</evidence>
<evidence type="ECO:0000256" key="6">
    <source>
        <dbReference type="PIRSR" id="PIRSR606710-2"/>
    </source>
</evidence>
<feature type="site" description="Important for catalytic activity, responsible for pKa modulation of the active site Glu and correct orientation of both the proton donor and substrate" evidence="6">
    <location>
        <position position="190"/>
    </location>
</feature>
<evidence type="ECO:0000256" key="3">
    <source>
        <dbReference type="ARBA" id="ARBA00022801"/>
    </source>
</evidence>
<protein>
    <submittedName>
        <fullName evidence="9">GH43 family beta-xylosidase</fullName>
    </submittedName>
</protein>
<keyword evidence="2" id="KW-0732">Signal</keyword>
<dbReference type="SUPFAM" id="SSF75005">
    <property type="entry name" value="Arabinanase/levansucrase/invertase"/>
    <property type="match status" value="1"/>
</dbReference>
<dbReference type="PANTHER" id="PTHR43817:SF1">
    <property type="entry name" value="HYDROLASE, FAMILY 43, PUTATIVE (AFU_ORTHOLOGUE AFUA_3G01660)-RELATED"/>
    <property type="match status" value="1"/>
</dbReference>
<keyword evidence="4 7" id="KW-0326">Glycosidase</keyword>
<dbReference type="GO" id="GO:0005975">
    <property type="term" value="P:carbohydrate metabolic process"/>
    <property type="evidence" value="ECO:0007669"/>
    <property type="project" value="InterPro"/>
</dbReference>
<dbReference type="Gene3D" id="2.115.10.20">
    <property type="entry name" value="Glycosyl hydrolase domain, family 43"/>
    <property type="match status" value="1"/>
</dbReference>
<dbReference type="PANTHER" id="PTHR43817">
    <property type="entry name" value="GLYCOSYL HYDROLASE"/>
    <property type="match status" value="1"/>
</dbReference>
<proteinExistence type="inferred from homology"/>
<dbReference type="RefSeq" id="WP_145871358.1">
    <property type="nucleotide sequence ID" value="NZ_BNCE01000022.1"/>
</dbReference>
<evidence type="ECO:0000256" key="2">
    <source>
        <dbReference type="ARBA" id="ARBA00022729"/>
    </source>
</evidence>
<evidence type="ECO:0000256" key="7">
    <source>
        <dbReference type="RuleBase" id="RU361187"/>
    </source>
</evidence>
<name>A0A561TRW5_9ACTN</name>
<evidence type="ECO:0000256" key="8">
    <source>
        <dbReference type="SAM" id="MobiDB-lite"/>
    </source>
</evidence>
<dbReference type="Pfam" id="PF04616">
    <property type="entry name" value="Glyco_hydro_43"/>
    <property type="match status" value="1"/>
</dbReference>
<reference evidence="9 10" key="1">
    <citation type="submission" date="2019-06" db="EMBL/GenBank/DDBJ databases">
        <title>Sequencing the genomes of 1000 actinobacteria strains.</title>
        <authorList>
            <person name="Klenk H.-P."/>
        </authorList>
    </citation>
    <scope>NUCLEOTIDE SEQUENCE [LARGE SCALE GENOMIC DNA]</scope>
    <source>
        <strain evidence="9 10">DSM 41695</strain>
    </source>
</reference>
<feature type="active site" description="Proton acceptor" evidence="5">
    <location>
        <position position="79"/>
    </location>
</feature>
<keyword evidence="10" id="KW-1185">Reference proteome</keyword>
<gene>
    <name evidence="9" type="ORF">FHX78_116900</name>
</gene>
<evidence type="ECO:0000313" key="9">
    <source>
        <dbReference type="EMBL" id="TWF89853.1"/>
    </source>
</evidence>
<dbReference type="EMBL" id="VIWV01000001">
    <property type="protein sequence ID" value="TWF89853.1"/>
    <property type="molecule type" value="Genomic_DNA"/>
</dbReference>
<dbReference type="Proteomes" id="UP000316603">
    <property type="component" value="Unassembled WGS sequence"/>
</dbReference>
<feature type="active site" description="Proton donor" evidence="5">
    <location>
        <position position="244"/>
    </location>
</feature>
<comment type="similarity">
    <text evidence="1 7">Belongs to the glycosyl hydrolase 43 family.</text>
</comment>
<evidence type="ECO:0000256" key="1">
    <source>
        <dbReference type="ARBA" id="ARBA00009865"/>
    </source>
</evidence>
<organism evidence="9 10">
    <name type="scientific">Streptomyces capillispiralis</name>
    <dbReference type="NCBI Taxonomy" id="68182"/>
    <lineage>
        <taxon>Bacteria</taxon>
        <taxon>Bacillati</taxon>
        <taxon>Actinomycetota</taxon>
        <taxon>Actinomycetes</taxon>
        <taxon>Kitasatosporales</taxon>
        <taxon>Streptomycetaceae</taxon>
        <taxon>Streptomyces</taxon>
    </lineage>
</organism>
<dbReference type="Gene3D" id="2.60.120.260">
    <property type="entry name" value="Galactose-binding domain-like"/>
    <property type="match status" value="1"/>
</dbReference>
<dbReference type="AlphaFoldDB" id="A0A561TRW5"/>
<dbReference type="OrthoDB" id="177947at2"/>
<keyword evidence="3 7" id="KW-0378">Hydrolase</keyword>
<dbReference type="GO" id="GO:0004553">
    <property type="term" value="F:hydrolase activity, hydrolyzing O-glycosyl compounds"/>
    <property type="evidence" value="ECO:0007669"/>
    <property type="project" value="InterPro"/>
</dbReference>
<evidence type="ECO:0000256" key="4">
    <source>
        <dbReference type="ARBA" id="ARBA00023295"/>
    </source>
</evidence>
<dbReference type="InterPro" id="IPR006710">
    <property type="entry name" value="Glyco_hydro_43"/>
</dbReference>
<feature type="region of interest" description="Disordered" evidence="8">
    <location>
        <begin position="362"/>
        <end position="383"/>
    </location>
</feature>
<comment type="caution">
    <text evidence="9">The sequence shown here is derived from an EMBL/GenBank/DDBJ whole genome shotgun (WGS) entry which is preliminary data.</text>
</comment>
<dbReference type="InterPro" id="IPR023296">
    <property type="entry name" value="Glyco_hydro_beta-prop_sf"/>
</dbReference>
<evidence type="ECO:0000256" key="5">
    <source>
        <dbReference type="PIRSR" id="PIRSR606710-1"/>
    </source>
</evidence>
<feature type="region of interest" description="Disordered" evidence="8">
    <location>
        <begin position="1"/>
        <end position="23"/>
    </location>
</feature>